<accession>A0A840S527</accession>
<keyword evidence="2" id="KW-1185">Reference proteome</keyword>
<dbReference type="Proteomes" id="UP000554837">
    <property type="component" value="Unassembled WGS sequence"/>
</dbReference>
<dbReference type="AlphaFoldDB" id="A0A840S527"/>
<dbReference type="EMBL" id="JACHHO010000001">
    <property type="protein sequence ID" value="MBB5203610.1"/>
    <property type="molecule type" value="Genomic_DNA"/>
</dbReference>
<dbReference type="OrthoDB" id="21822at2"/>
<dbReference type="SUPFAM" id="SSF54637">
    <property type="entry name" value="Thioesterase/thiol ester dehydrase-isomerase"/>
    <property type="match status" value="1"/>
</dbReference>
<proteinExistence type="predicted"/>
<dbReference type="Pfam" id="PF13279">
    <property type="entry name" value="4HBT_2"/>
    <property type="match status" value="1"/>
</dbReference>
<gene>
    <name evidence="1" type="ORF">HNQ51_000903</name>
</gene>
<comment type="caution">
    <text evidence="1">The sequence shown here is derived from an EMBL/GenBank/DDBJ whole genome shotgun (WGS) entry which is preliminary data.</text>
</comment>
<sequence>MARFERPTTIRFSHCDPAGIVFFPQYFVLFNGLVEDWVNEGLGLDYAALLGPRRVGLPTVQIETEFRAISRHGDAVTLGLELLRIGRSSFTLQLDCRAGAQLRVLTRQTLVSTDLDTHRAQALPSDLLAAMNQFQNGADHA</sequence>
<protein>
    <submittedName>
        <fullName evidence="1">4-hydroxybenzoyl-CoA thioesterase</fullName>
        <ecNumber evidence="1">3.1.2.23</ecNumber>
    </submittedName>
</protein>
<dbReference type="InterPro" id="IPR029069">
    <property type="entry name" value="HotDog_dom_sf"/>
</dbReference>
<dbReference type="EC" id="3.1.2.23" evidence="1"/>
<organism evidence="1 2">
    <name type="scientific">Inhella inkyongensis</name>
    <dbReference type="NCBI Taxonomy" id="392593"/>
    <lineage>
        <taxon>Bacteria</taxon>
        <taxon>Pseudomonadati</taxon>
        <taxon>Pseudomonadota</taxon>
        <taxon>Betaproteobacteria</taxon>
        <taxon>Burkholderiales</taxon>
        <taxon>Sphaerotilaceae</taxon>
        <taxon>Inhella</taxon>
    </lineage>
</organism>
<evidence type="ECO:0000313" key="2">
    <source>
        <dbReference type="Proteomes" id="UP000554837"/>
    </source>
</evidence>
<reference evidence="1 2" key="1">
    <citation type="submission" date="2020-08" db="EMBL/GenBank/DDBJ databases">
        <title>Genomic Encyclopedia of Type Strains, Phase IV (KMG-IV): sequencing the most valuable type-strain genomes for metagenomic binning, comparative biology and taxonomic classification.</title>
        <authorList>
            <person name="Goeker M."/>
        </authorList>
    </citation>
    <scope>NUCLEOTIDE SEQUENCE [LARGE SCALE GENOMIC DNA]</scope>
    <source>
        <strain evidence="1 2">DSM 23958</strain>
    </source>
</reference>
<keyword evidence="1" id="KW-0378">Hydrolase</keyword>
<evidence type="ECO:0000313" key="1">
    <source>
        <dbReference type="EMBL" id="MBB5203610.1"/>
    </source>
</evidence>
<name>A0A840S527_9BURK</name>
<dbReference type="CDD" id="cd00586">
    <property type="entry name" value="4HBT"/>
    <property type="match status" value="1"/>
</dbReference>
<dbReference type="Gene3D" id="3.10.129.10">
    <property type="entry name" value="Hotdog Thioesterase"/>
    <property type="match status" value="1"/>
</dbReference>
<dbReference type="GO" id="GO:0018739">
    <property type="term" value="F:4-hydroxybenzoyl-CoA thioesterase activity"/>
    <property type="evidence" value="ECO:0007669"/>
    <property type="project" value="UniProtKB-EC"/>
</dbReference>